<dbReference type="PIRSF" id="PIRSF036883">
    <property type="entry name" value="RR_HD-GYP_mod"/>
    <property type="match status" value="1"/>
</dbReference>
<proteinExistence type="predicted"/>
<dbReference type="InterPro" id="IPR013976">
    <property type="entry name" value="HDOD"/>
</dbReference>
<evidence type="ECO:0000313" key="4">
    <source>
        <dbReference type="EMBL" id="SBW12963.1"/>
    </source>
</evidence>
<dbReference type="PROSITE" id="PS50110">
    <property type="entry name" value="RESPONSE_REGULATORY"/>
    <property type="match status" value="1"/>
</dbReference>
<evidence type="ECO:0000259" key="3">
    <source>
        <dbReference type="PROSITE" id="PS51833"/>
    </source>
</evidence>
<dbReference type="SMART" id="SM00448">
    <property type="entry name" value="REC"/>
    <property type="match status" value="1"/>
</dbReference>
<accession>A0A212KMM9</accession>
<feature type="domain" description="HDOD" evidence="3">
    <location>
        <begin position="140"/>
        <end position="336"/>
    </location>
</feature>
<feature type="domain" description="Response regulatory" evidence="2">
    <location>
        <begin position="4"/>
        <end position="119"/>
    </location>
</feature>
<dbReference type="Gene3D" id="3.40.50.2300">
    <property type="match status" value="1"/>
</dbReference>
<dbReference type="Pfam" id="PF00072">
    <property type="entry name" value="Response_reg"/>
    <property type="match status" value="1"/>
</dbReference>
<reference evidence="4" key="1">
    <citation type="submission" date="2016-04" db="EMBL/GenBank/DDBJ databases">
        <authorList>
            <person name="Evans L.H."/>
            <person name="Alamgir A."/>
            <person name="Owens N."/>
            <person name="Weber N.D."/>
            <person name="Virtaneva K."/>
            <person name="Barbian K."/>
            <person name="Babar A."/>
            <person name="Rosenke K."/>
        </authorList>
    </citation>
    <scope>NUCLEOTIDE SEQUENCE</scope>
    <source>
        <strain evidence="4">86</strain>
    </source>
</reference>
<dbReference type="InterPro" id="IPR001789">
    <property type="entry name" value="Sig_transdc_resp-reg_receiver"/>
</dbReference>
<dbReference type="AlphaFoldDB" id="A0A212KMM9"/>
<organism evidence="4">
    <name type="scientific">uncultured Alphaproteobacteria bacterium</name>
    <dbReference type="NCBI Taxonomy" id="91750"/>
    <lineage>
        <taxon>Bacteria</taxon>
        <taxon>Pseudomonadati</taxon>
        <taxon>Pseudomonadota</taxon>
        <taxon>Alphaproteobacteria</taxon>
        <taxon>environmental samples</taxon>
    </lineage>
</organism>
<keyword evidence="1" id="KW-0597">Phosphoprotein</keyword>
<gene>
    <name evidence="4" type="ORF">KL86APRO_30454</name>
</gene>
<feature type="modified residue" description="4-aspartylphosphate" evidence="1">
    <location>
        <position position="55"/>
    </location>
</feature>
<dbReference type="PANTHER" id="PTHR33525:SF4">
    <property type="entry name" value="CYCLIC DI-GMP PHOSPHODIESTERASE CDGJ"/>
    <property type="match status" value="1"/>
</dbReference>
<evidence type="ECO:0000259" key="2">
    <source>
        <dbReference type="PROSITE" id="PS50110"/>
    </source>
</evidence>
<dbReference type="InterPro" id="IPR011006">
    <property type="entry name" value="CheY-like_superfamily"/>
</dbReference>
<dbReference type="PANTHER" id="PTHR33525">
    <property type="match status" value="1"/>
</dbReference>
<dbReference type="EMBL" id="FLUO01000003">
    <property type="protein sequence ID" value="SBW12963.1"/>
    <property type="molecule type" value="Genomic_DNA"/>
</dbReference>
<dbReference type="SUPFAM" id="SSF52172">
    <property type="entry name" value="CheY-like"/>
    <property type="match status" value="1"/>
</dbReference>
<sequence>MKLSILFVDDDLNLLRGLRRVLHKQREDWDITFLDSPVEALKLLDQSAFDVVVSDMRMPELDGASLLSEVERLHPGTVRVVLSGYTEEKSVLRTIGPTHQYLAKPCNTEDIVALLDRTLALRGVLRSEPLRKLAAGLHNLPSPPDLYIRLTAEMRKEASSLRSIAELIGGDVAMTAEVLRITNSAYFSLGSRVHDVFQAVRLLGMETVRALVLQVGIFRQFDKSPEHASVLRDLDAYGLTVAALARRLAREEGLGESLRDQAFCGAMLSCIGTLVFFDHAPAKTREILGRAERGEDLPVLEREAFGATQAELGGYLLGLWGFNDAIVEAVLYQNTPSACVFPDRSALTCVHLARAFGPRWPLGSRTVRPVLLDVDYVRRLGMEAKVKAWLNSLVEEDGETAR</sequence>
<dbReference type="GO" id="GO:0000160">
    <property type="term" value="P:phosphorelay signal transduction system"/>
    <property type="evidence" value="ECO:0007669"/>
    <property type="project" value="InterPro"/>
</dbReference>
<dbReference type="InterPro" id="IPR052340">
    <property type="entry name" value="RNase_Y/CdgJ"/>
</dbReference>
<dbReference type="Pfam" id="PF08668">
    <property type="entry name" value="HDOD"/>
    <property type="match status" value="1"/>
</dbReference>
<dbReference type="SUPFAM" id="SSF109604">
    <property type="entry name" value="HD-domain/PDEase-like"/>
    <property type="match status" value="1"/>
</dbReference>
<name>A0A212KMM9_9PROT</name>
<evidence type="ECO:0000256" key="1">
    <source>
        <dbReference type="PROSITE-ProRule" id="PRU00169"/>
    </source>
</evidence>
<protein>
    <submittedName>
        <fullName evidence="4">Predicted signal transduction protein</fullName>
    </submittedName>
</protein>
<dbReference type="Gene3D" id="1.10.3210.10">
    <property type="entry name" value="Hypothetical protein af1432"/>
    <property type="match status" value="1"/>
</dbReference>
<dbReference type="PROSITE" id="PS51833">
    <property type="entry name" value="HDOD"/>
    <property type="match status" value="1"/>
</dbReference>
<dbReference type="InterPro" id="IPR014626">
    <property type="entry name" value="Sig_transdc_resp-reg_put"/>
</dbReference>